<protein>
    <submittedName>
        <fullName evidence="2">Uncharacterized protein</fullName>
    </submittedName>
</protein>
<name>A0A6A4H2Y9_9AGAR</name>
<sequence>MFTKFFTIGVSVALNIISASANPIARSTCTPNAQGAAVSIVSSASSAWEWSDLNTTPANEDVLYGAPVGGFAPPNFHLSQDGQYPLASDVNNNLAATSSGGELIFTPTSAIGDQEYQLFNFTCRSCGTDTMPGQAAGLSCKIFPVGYLNACIQISNTFYEPLGFADCNSLPPSPLQLFDIIF</sequence>
<reference evidence="2" key="1">
    <citation type="journal article" date="2019" name="Environ. Microbiol.">
        <title>Fungal ecological strategies reflected in gene transcription - a case study of two litter decomposers.</title>
        <authorList>
            <person name="Barbi F."/>
            <person name="Kohler A."/>
            <person name="Barry K."/>
            <person name="Baskaran P."/>
            <person name="Daum C."/>
            <person name="Fauchery L."/>
            <person name="Ihrmark K."/>
            <person name="Kuo A."/>
            <person name="LaButti K."/>
            <person name="Lipzen A."/>
            <person name="Morin E."/>
            <person name="Grigoriev I.V."/>
            <person name="Henrissat B."/>
            <person name="Lindahl B."/>
            <person name="Martin F."/>
        </authorList>
    </citation>
    <scope>NUCLEOTIDE SEQUENCE</scope>
    <source>
        <strain evidence="2">JB14</strain>
    </source>
</reference>
<proteinExistence type="predicted"/>
<dbReference type="AlphaFoldDB" id="A0A6A4H2Y9"/>
<feature type="signal peptide" evidence="1">
    <location>
        <begin position="1"/>
        <end position="21"/>
    </location>
</feature>
<organism evidence="2 3">
    <name type="scientific">Gymnopus androsaceus JB14</name>
    <dbReference type="NCBI Taxonomy" id="1447944"/>
    <lineage>
        <taxon>Eukaryota</taxon>
        <taxon>Fungi</taxon>
        <taxon>Dikarya</taxon>
        <taxon>Basidiomycota</taxon>
        <taxon>Agaricomycotina</taxon>
        <taxon>Agaricomycetes</taxon>
        <taxon>Agaricomycetidae</taxon>
        <taxon>Agaricales</taxon>
        <taxon>Marasmiineae</taxon>
        <taxon>Omphalotaceae</taxon>
        <taxon>Gymnopus</taxon>
    </lineage>
</organism>
<gene>
    <name evidence="2" type="ORF">BT96DRAFT_1023730</name>
</gene>
<evidence type="ECO:0000313" key="2">
    <source>
        <dbReference type="EMBL" id="KAE9392136.1"/>
    </source>
</evidence>
<dbReference type="Proteomes" id="UP000799118">
    <property type="component" value="Unassembled WGS sequence"/>
</dbReference>
<dbReference type="OrthoDB" id="2920504at2759"/>
<accession>A0A6A4H2Y9</accession>
<dbReference type="EMBL" id="ML769603">
    <property type="protein sequence ID" value="KAE9392136.1"/>
    <property type="molecule type" value="Genomic_DNA"/>
</dbReference>
<evidence type="ECO:0000313" key="3">
    <source>
        <dbReference type="Proteomes" id="UP000799118"/>
    </source>
</evidence>
<feature type="chain" id="PRO_5025593108" evidence="1">
    <location>
        <begin position="22"/>
        <end position="182"/>
    </location>
</feature>
<evidence type="ECO:0000256" key="1">
    <source>
        <dbReference type="SAM" id="SignalP"/>
    </source>
</evidence>
<keyword evidence="1" id="KW-0732">Signal</keyword>
<keyword evidence="3" id="KW-1185">Reference proteome</keyword>